<keyword evidence="3 5" id="KW-0378">Hydrolase</keyword>
<dbReference type="Pfam" id="PF00293">
    <property type="entry name" value="NUDIX"/>
    <property type="match status" value="1"/>
</dbReference>
<protein>
    <submittedName>
        <fullName evidence="7">Mut family protein</fullName>
    </submittedName>
</protein>
<dbReference type="InterPro" id="IPR015797">
    <property type="entry name" value="NUDIX_hydrolase-like_dom_sf"/>
</dbReference>
<dbReference type="EMBL" id="BMNI01000006">
    <property type="protein sequence ID" value="GGO91154.1"/>
    <property type="molecule type" value="Genomic_DNA"/>
</dbReference>
<dbReference type="PANTHER" id="PTHR43046">
    <property type="entry name" value="GDP-MANNOSE MANNOSYL HYDROLASE"/>
    <property type="match status" value="1"/>
</dbReference>
<dbReference type="InterPro" id="IPR020476">
    <property type="entry name" value="Nudix_hydrolase"/>
</dbReference>
<dbReference type="SUPFAM" id="SSF55811">
    <property type="entry name" value="Nudix"/>
    <property type="match status" value="1"/>
</dbReference>
<comment type="caution">
    <text evidence="7">The sequence shown here is derived from an EMBL/GenBank/DDBJ whole genome shotgun (WGS) entry which is preliminary data.</text>
</comment>
<reference evidence="8" key="1">
    <citation type="journal article" date="2019" name="Int. J. Syst. Evol. Microbiol.">
        <title>The Global Catalogue of Microorganisms (GCM) 10K type strain sequencing project: providing services to taxonomists for standard genome sequencing and annotation.</title>
        <authorList>
            <consortium name="The Broad Institute Genomics Platform"/>
            <consortium name="The Broad Institute Genome Sequencing Center for Infectious Disease"/>
            <person name="Wu L."/>
            <person name="Ma J."/>
        </authorList>
    </citation>
    <scope>NUCLEOTIDE SEQUENCE [LARGE SCALE GENOMIC DNA]</scope>
    <source>
        <strain evidence="8">CGMCC 4.7371</strain>
    </source>
</reference>
<evidence type="ECO:0000313" key="8">
    <source>
        <dbReference type="Proteomes" id="UP000655410"/>
    </source>
</evidence>
<dbReference type="InterPro" id="IPR020084">
    <property type="entry name" value="NUDIX_hydrolase_CS"/>
</dbReference>
<dbReference type="PROSITE" id="PS51462">
    <property type="entry name" value="NUDIX"/>
    <property type="match status" value="1"/>
</dbReference>
<comment type="similarity">
    <text evidence="2 5">Belongs to the Nudix hydrolase family.</text>
</comment>
<proteinExistence type="inferred from homology"/>
<evidence type="ECO:0000256" key="5">
    <source>
        <dbReference type="RuleBase" id="RU003476"/>
    </source>
</evidence>
<evidence type="ECO:0000313" key="7">
    <source>
        <dbReference type="EMBL" id="GGO91154.1"/>
    </source>
</evidence>
<accession>A0ABQ2NCE8</accession>
<comment type="cofactor">
    <cofactor evidence="1">
        <name>Mg(2+)</name>
        <dbReference type="ChEBI" id="CHEBI:18420"/>
    </cofactor>
</comment>
<dbReference type="RefSeq" id="WP_188784313.1">
    <property type="nucleotide sequence ID" value="NZ_BMNI01000006.1"/>
</dbReference>
<dbReference type="Gene3D" id="3.90.79.10">
    <property type="entry name" value="Nucleoside Triphosphate Pyrophosphohydrolase"/>
    <property type="match status" value="1"/>
</dbReference>
<evidence type="ECO:0000256" key="3">
    <source>
        <dbReference type="ARBA" id="ARBA00022801"/>
    </source>
</evidence>
<gene>
    <name evidence="7" type="ORF">GCM10011584_24570</name>
</gene>
<dbReference type="Proteomes" id="UP000655410">
    <property type="component" value="Unassembled WGS sequence"/>
</dbReference>
<sequence length="144" mass="16002">MHRTVNVLVVNATGALLLQERDELAPRCPDQWGPPGGHVEEGETHEAAAYRELAEETGVVLPPGSLRRWREEVFHYTEEDRVAHYELWAGRAELTDADVACHEGRQMTFVDPAAIGGLDLWESARHFVPAFLASDAYAGLAARR</sequence>
<dbReference type="PROSITE" id="PS00893">
    <property type="entry name" value="NUDIX_BOX"/>
    <property type="match status" value="1"/>
</dbReference>
<dbReference type="InterPro" id="IPR000086">
    <property type="entry name" value="NUDIX_hydrolase_dom"/>
</dbReference>
<dbReference type="PANTHER" id="PTHR43046:SF12">
    <property type="entry name" value="GDP-MANNOSE MANNOSYL HYDROLASE"/>
    <property type="match status" value="1"/>
</dbReference>
<keyword evidence="4" id="KW-0460">Magnesium</keyword>
<organism evidence="7 8">
    <name type="scientific">Nocardioides phosphati</name>
    <dbReference type="NCBI Taxonomy" id="1867775"/>
    <lineage>
        <taxon>Bacteria</taxon>
        <taxon>Bacillati</taxon>
        <taxon>Actinomycetota</taxon>
        <taxon>Actinomycetes</taxon>
        <taxon>Propionibacteriales</taxon>
        <taxon>Nocardioidaceae</taxon>
        <taxon>Nocardioides</taxon>
    </lineage>
</organism>
<feature type="domain" description="Nudix hydrolase" evidence="6">
    <location>
        <begin position="1"/>
        <end position="133"/>
    </location>
</feature>
<evidence type="ECO:0000259" key="6">
    <source>
        <dbReference type="PROSITE" id="PS51462"/>
    </source>
</evidence>
<dbReference type="PRINTS" id="PR00502">
    <property type="entry name" value="NUDIXFAMILY"/>
</dbReference>
<evidence type="ECO:0000256" key="1">
    <source>
        <dbReference type="ARBA" id="ARBA00001946"/>
    </source>
</evidence>
<evidence type="ECO:0000256" key="4">
    <source>
        <dbReference type="ARBA" id="ARBA00022842"/>
    </source>
</evidence>
<name>A0ABQ2NCE8_9ACTN</name>
<evidence type="ECO:0000256" key="2">
    <source>
        <dbReference type="ARBA" id="ARBA00005582"/>
    </source>
</evidence>
<keyword evidence="8" id="KW-1185">Reference proteome</keyword>